<dbReference type="InterPro" id="IPR025373">
    <property type="entry name" value="DUF4363"/>
</dbReference>
<comment type="caution">
    <text evidence="2">The sequence shown here is derived from an EMBL/GenBank/DDBJ whole genome shotgun (WGS) entry which is preliminary data.</text>
</comment>
<evidence type="ECO:0000313" key="4">
    <source>
        <dbReference type="Proteomes" id="UP000190256"/>
    </source>
</evidence>
<evidence type="ECO:0000313" key="1">
    <source>
        <dbReference type="EMBL" id="OOO62996.1"/>
    </source>
</evidence>
<dbReference type="EMBL" id="MRAE01000003">
    <property type="protein sequence ID" value="OOO69571.1"/>
    <property type="molecule type" value="Genomic_DNA"/>
</dbReference>
<evidence type="ECO:0008006" key="5">
    <source>
        <dbReference type="Google" id="ProtNLM"/>
    </source>
</evidence>
<evidence type="ECO:0000313" key="2">
    <source>
        <dbReference type="EMBL" id="OOO69571.1"/>
    </source>
</evidence>
<dbReference type="AlphaFoldDB" id="A0A1S9IGW6"/>
<dbReference type="STRING" id="1962263.BS637_04070"/>
<evidence type="ECO:0000313" key="3">
    <source>
        <dbReference type="Proteomes" id="UP000190206"/>
    </source>
</evidence>
<sequence length="126" mass="15005">MKRSITSFILFLILIFILVNYSFKLNTTCINFMNQCNELEELVSSEYWEKAYGKSLKLFNNWQNDHFVISIVINHSEIDNINNELWKLTQYVKCKNKDESLSSIHVVKFLLEHIINMEKINIENIL</sequence>
<dbReference type="Pfam" id="PF14276">
    <property type="entry name" value="DUF4363"/>
    <property type="match status" value="1"/>
</dbReference>
<proteinExistence type="predicted"/>
<dbReference type="Proteomes" id="UP000190256">
    <property type="component" value="Unassembled WGS sequence"/>
</dbReference>
<name>A0A1S9IGW6_9CLOT</name>
<organism evidence="2 4">
    <name type="scientific">Clostridium tepidum</name>
    <dbReference type="NCBI Taxonomy" id="1962263"/>
    <lineage>
        <taxon>Bacteria</taxon>
        <taxon>Bacillati</taxon>
        <taxon>Bacillota</taxon>
        <taxon>Clostridia</taxon>
        <taxon>Eubacteriales</taxon>
        <taxon>Clostridiaceae</taxon>
        <taxon>Clostridium</taxon>
    </lineage>
</organism>
<reference evidence="2 4" key="1">
    <citation type="submission" date="2016-12" db="EMBL/GenBank/DDBJ databases">
        <title>Clostridium tepidum sp. nov., a close relative of Clostridium sporogenes and Clostridium botulinum Group I.</title>
        <authorList>
            <person name="Dobritsa A.P."/>
            <person name="Kutumbaka K.K."/>
            <person name="Werner K."/>
            <person name="Wiedmann M."/>
            <person name="Asmus A."/>
            <person name="Samadpour M."/>
        </authorList>
    </citation>
    <scope>NUCLEOTIDE SEQUENCE [LARGE SCALE GENOMIC DNA]</scope>
    <source>
        <strain evidence="2 4">IEH 97212</strain>
    </source>
</reference>
<dbReference type="EMBL" id="MRAD01000003">
    <property type="protein sequence ID" value="OOO62996.1"/>
    <property type="molecule type" value="Genomic_DNA"/>
</dbReference>
<protein>
    <recommendedName>
        <fullName evidence="5">DUF4363 domain-containing protein</fullName>
    </recommendedName>
</protein>
<accession>A0A1S9IGW6</accession>
<reference evidence="1 3" key="2">
    <citation type="submission" date="2016-12" db="EMBL/GenBank/DDBJ databases">
        <title>Clostridium tepidum sp. nov., a close relative of Clostridium sporogenes and Clostridium botulinum Group I.</title>
        <authorList>
            <person name="Dobritsa A.P."/>
            <person name="Kutumbaka K."/>
            <person name="Werner K."/>
            <person name="Samadpour M."/>
        </authorList>
    </citation>
    <scope>NUCLEOTIDE SEQUENCE [LARGE SCALE GENOMIC DNA]</scope>
    <source>
        <strain evidence="1 3">PE</strain>
    </source>
</reference>
<keyword evidence="3" id="KW-1185">Reference proteome</keyword>
<gene>
    <name evidence="1" type="ORF">BS637_04070</name>
    <name evidence="2" type="ORF">BS638_01880</name>
</gene>
<dbReference type="Proteomes" id="UP000190206">
    <property type="component" value="Unassembled WGS sequence"/>
</dbReference>